<accession>A0ABP9PCR8</accession>
<proteinExistence type="predicted"/>
<evidence type="ECO:0000256" key="3">
    <source>
        <dbReference type="ARBA" id="ARBA00024446"/>
    </source>
</evidence>
<evidence type="ECO:0000256" key="2">
    <source>
        <dbReference type="ARBA" id="ARBA00023669"/>
    </source>
</evidence>
<gene>
    <name evidence="4" type="ORF">GCM10023320_83750</name>
</gene>
<comment type="subcellular location">
    <subcellularLocation>
        <location evidence="1">Carboxysome</location>
    </subcellularLocation>
</comment>
<protein>
    <recommendedName>
        <fullName evidence="6">Ethanolamine utilization protein EutN</fullName>
    </recommendedName>
</protein>
<sequence>MMLGTVVRRVWSDRQLHSFDGRRLVLVAEAGSDRREVAVDLVDAGPGVLVLVATDEAAAAAAGDASIDAAVVALVSDPPAEEGLSQ</sequence>
<name>A0ABP9PCR8_9PSEU</name>
<dbReference type="Proteomes" id="UP001500804">
    <property type="component" value="Unassembled WGS sequence"/>
</dbReference>
<keyword evidence="2" id="KW-1282">Carboxysome</keyword>
<dbReference type="RefSeq" id="WP_345613563.1">
    <property type="nucleotide sequence ID" value="NZ_BAABJO010000066.1"/>
</dbReference>
<dbReference type="Gene3D" id="2.40.50.220">
    <property type="entry name" value="EutN/Ccml"/>
    <property type="match status" value="1"/>
</dbReference>
<dbReference type="InterPro" id="IPR004992">
    <property type="entry name" value="EutN_CcmL"/>
</dbReference>
<dbReference type="PROSITE" id="PS51932">
    <property type="entry name" value="BMV"/>
    <property type="match status" value="1"/>
</dbReference>
<evidence type="ECO:0000256" key="1">
    <source>
        <dbReference type="ARBA" id="ARBA00023587"/>
    </source>
</evidence>
<comment type="caution">
    <text evidence="4">The sequence shown here is derived from an EMBL/GenBank/DDBJ whole genome shotgun (WGS) entry which is preliminary data.</text>
</comment>
<dbReference type="SUPFAM" id="SSF159133">
    <property type="entry name" value="EutN/CcmL-like"/>
    <property type="match status" value="1"/>
</dbReference>
<keyword evidence="3" id="KW-1283">Bacterial microcompartment</keyword>
<dbReference type="Pfam" id="PF03319">
    <property type="entry name" value="EutN_CcmL"/>
    <property type="match status" value="1"/>
</dbReference>
<evidence type="ECO:0008006" key="6">
    <source>
        <dbReference type="Google" id="ProtNLM"/>
    </source>
</evidence>
<dbReference type="EMBL" id="BAABJO010000066">
    <property type="protein sequence ID" value="GAA5142947.1"/>
    <property type="molecule type" value="Genomic_DNA"/>
</dbReference>
<reference evidence="5" key="1">
    <citation type="journal article" date="2019" name="Int. J. Syst. Evol. Microbiol.">
        <title>The Global Catalogue of Microorganisms (GCM) 10K type strain sequencing project: providing services to taxonomists for standard genome sequencing and annotation.</title>
        <authorList>
            <consortium name="The Broad Institute Genomics Platform"/>
            <consortium name="The Broad Institute Genome Sequencing Center for Infectious Disease"/>
            <person name="Wu L."/>
            <person name="Ma J."/>
        </authorList>
    </citation>
    <scope>NUCLEOTIDE SEQUENCE [LARGE SCALE GENOMIC DNA]</scope>
    <source>
        <strain evidence="5">JCM 18302</strain>
    </source>
</reference>
<organism evidence="4 5">
    <name type="scientific">Pseudonocardia adelaidensis</name>
    <dbReference type="NCBI Taxonomy" id="648754"/>
    <lineage>
        <taxon>Bacteria</taxon>
        <taxon>Bacillati</taxon>
        <taxon>Actinomycetota</taxon>
        <taxon>Actinomycetes</taxon>
        <taxon>Pseudonocardiales</taxon>
        <taxon>Pseudonocardiaceae</taxon>
        <taxon>Pseudonocardia</taxon>
    </lineage>
</organism>
<keyword evidence="5" id="KW-1185">Reference proteome</keyword>
<evidence type="ECO:0000313" key="5">
    <source>
        <dbReference type="Proteomes" id="UP001500804"/>
    </source>
</evidence>
<dbReference type="InterPro" id="IPR036677">
    <property type="entry name" value="EutN_CcmL_sf"/>
</dbReference>
<evidence type="ECO:0000313" key="4">
    <source>
        <dbReference type="EMBL" id="GAA5142947.1"/>
    </source>
</evidence>